<sequence>MLYQNLIILVLVFCFPPTIFAENLECSQFSNCEGCAGQIDNSMKCRWCFDGNGTCVPSMYMCDPKYSVVHRVNCPLNIQEASSGFNETLNREVILYYIHAANRVASTSPVGAPMSCLLNLRDNFTLIREVEVNETMDSWSLGYIILVNHDLKHIVAGFRSTNHWRQLLMQYFVFMLNWLEPFPLGGKIVGYYLNSYNTILNSGFDVFINQVATKYPNYDFISCGHSLGGSLATVFSLHLARMYPDRNVDLYSWSGPRAGDETFVELLNQHVRKHYRVVRDGDLIPDMPLRVSEILPQAIHNGIEIFYPSHMAIGSYKVCDQAESQFCMKGSWWKSPFAHIYIFDGDFMNYNLDYCDYPK</sequence>
<feature type="signal peptide" evidence="1">
    <location>
        <begin position="1"/>
        <end position="21"/>
    </location>
</feature>
<dbReference type="PANTHER" id="PTHR45908:SF20">
    <property type="entry name" value="FUNGAL LIPASE-LIKE DOMAIN-CONTAINING PROTEIN"/>
    <property type="match status" value="1"/>
</dbReference>
<dbReference type="InterPro" id="IPR002921">
    <property type="entry name" value="Fungal_lipase-type"/>
</dbReference>
<feature type="chain" id="PRO_5040356144" description="Fungal lipase-type domain-containing protein" evidence="1">
    <location>
        <begin position="22"/>
        <end position="359"/>
    </location>
</feature>
<dbReference type="InterPro" id="IPR029058">
    <property type="entry name" value="AB_hydrolase_fold"/>
</dbReference>
<dbReference type="PANTHER" id="PTHR45908">
    <property type="entry name" value="PROTEIN CBG11750-RELATED"/>
    <property type="match status" value="1"/>
</dbReference>
<name>A0A9P1N9E7_9PELO</name>
<dbReference type="Pfam" id="PF01764">
    <property type="entry name" value="Lipase_3"/>
    <property type="match status" value="1"/>
</dbReference>
<keyword evidence="4" id="KW-1185">Reference proteome</keyword>
<organism evidence="3 4">
    <name type="scientific">Caenorhabditis angaria</name>
    <dbReference type="NCBI Taxonomy" id="860376"/>
    <lineage>
        <taxon>Eukaryota</taxon>
        <taxon>Metazoa</taxon>
        <taxon>Ecdysozoa</taxon>
        <taxon>Nematoda</taxon>
        <taxon>Chromadorea</taxon>
        <taxon>Rhabditida</taxon>
        <taxon>Rhabditina</taxon>
        <taxon>Rhabditomorpha</taxon>
        <taxon>Rhabditoidea</taxon>
        <taxon>Rhabditidae</taxon>
        <taxon>Peloderinae</taxon>
        <taxon>Caenorhabditis</taxon>
    </lineage>
</organism>
<dbReference type="GO" id="GO:0006629">
    <property type="term" value="P:lipid metabolic process"/>
    <property type="evidence" value="ECO:0007669"/>
    <property type="project" value="InterPro"/>
</dbReference>
<dbReference type="SUPFAM" id="SSF53474">
    <property type="entry name" value="alpha/beta-Hydrolases"/>
    <property type="match status" value="1"/>
</dbReference>
<gene>
    <name evidence="3" type="ORF">CAMP_LOCUS15693</name>
</gene>
<proteinExistence type="predicted"/>
<keyword evidence="1" id="KW-0732">Signal</keyword>
<dbReference type="OrthoDB" id="438440at2759"/>
<evidence type="ECO:0000313" key="3">
    <source>
        <dbReference type="EMBL" id="CAI5453056.1"/>
    </source>
</evidence>
<feature type="domain" description="Fungal lipase-type" evidence="2">
    <location>
        <begin position="156"/>
        <end position="290"/>
    </location>
</feature>
<dbReference type="EMBL" id="CANHGI010000005">
    <property type="protein sequence ID" value="CAI5453056.1"/>
    <property type="molecule type" value="Genomic_DNA"/>
</dbReference>
<protein>
    <recommendedName>
        <fullName evidence="2">Fungal lipase-type domain-containing protein</fullName>
    </recommendedName>
</protein>
<accession>A0A9P1N9E7</accession>
<comment type="caution">
    <text evidence="3">The sequence shown here is derived from an EMBL/GenBank/DDBJ whole genome shotgun (WGS) entry which is preliminary data.</text>
</comment>
<evidence type="ECO:0000259" key="2">
    <source>
        <dbReference type="Pfam" id="PF01764"/>
    </source>
</evidence>
<dbReference type="Gene3D" id="3.40.50.1820">
    <property type="entry name" value="alpha/beta hydrolase"/>
    <property type="match status" value="1"/>
</dbReference>
<dbReference type="CDD" id="cd00519">
    <property type="entry name" value="Lipase_3"/>
    <property type="match status" value="1"/>
</dbReference>
<reference evidence="3" key="1">
    <citation type="submission" date="2022-11" db="EMBL/GenBank/DDBJ databases">
        <authorList>
            <person name="Kikuchi T."/>
        </authorList>
    </citation>
    <scope>NUCLEOTIDE SEQUENCE</scope>
    <source>
        <strain evidence="3">PS1010</strain>
    </source>
</reference>
<dbReference type="Proteomes" id="UP001152747">
    <property type="component" value="Unassembled WGS sequence"/>
</dbReference>
<dbReference type="AlphaFoldDB" id="A0A9P1N9E7"/>
<evidence type="ECO:0000313" key="4">
    <source>
        <dbReference type="Proteomes" id="UP001152747"/>
    </source>
</evidence>
<evidence type="ECO:0000256" key="1">
    <source>
        <dbReference type="SAM" id="SignalP"/>
    </source>
</evidence>